<dbReference type="EMBL" id="MBFT01000461">
    <property type="protein sequence ID" value="PVU90811.1"/>
    <property type="molecule type" value="Genomic_DNA"/>
</dbReference>
<comment type="caution">
    <text evidence="1">The sequence shown here is derived from an EMBL/GenBank/DDBJ whole genome shotgun (WGS) entry which is preliminary data.</text>
</comment>
<dbReference type="STRING" id="61424.A0A2T9YEP1"/>
<accession>A0A2T9YEP1</accession>
<dbReference type="GO" id="GO:0003735">
    <property type="term" value="F:structural constituent of ribosome"/>
    <property type="evidence" value="ECO:0007669"/>
    <property type="project" value="TreeGrafter"/>
</dbReference>
<dbReference type="PANTHER" id="PTHR28266:SF1">
    <property type="entry name" value="LARGE RIBOSOMAL SUBUNIT PROTEIN ML58"/>
    <property type="match status" value="1"/>
</dbReference>
<evidence type="ECO:0000313" key="1">
    <source>
        <dbReference type="EMBL" id="PVU90811.1"/>
    </source>
</evidence>
<keyword evidence="2" id="KW-1185">Reference proteome</keyword>
<protein>
    <submittedName>
        <fullName evidence="1">Uncharacterized protein</fullName>
    </submittedName>
</protein>
<organism evidence="1 2">
    <name type="scientific">Furculomyces boomerangus</name>
    <dbReference type="NCBI Taxonomy" id="61424"/>
    <lineage>
        <taxon>Eukaryota</taxon>
        <taxon>Fungi</taxon>
        <taxon>Fungi incertae sedis</taxon>
        <taxon>Zoopagomycota</taxon>
        <taxon>Kickxellomycotina</taxon>
        <taxon>Harpellomycetes</taxon>
        <taxon>Harpellales</taxon>
        <taxon>Harpellaceae</taxon>
        <taxon>Furculomyces</taxon>
    </lineage>
</organism>
<dbReference type="OrthoDB" id="6021263at2759"/>
<dbReference type="PANTHER" id="PTHR28266">
    <property type="entry name" value="54S RIBOSOMAL PROTEIN L20, MITOCHONDRIAL"/>
    <property type="match status" value="1"/>
</dbReference>
<dbReference type="Pfam" id="PF12824">
    <property type="entry name" value="MRP-L20"/>
    <property type="match status" value="1"/>
</dbReference>
<proteinExistence type="predicted"/>
<dbReference type="Proteomes" id="UP000245699">
    <property type="component" value="Unassembled WGS sequence"/>
</dbReference>
<reference evidence="1 2" key="1">
    <citation type="journal article" date="2018" name="MBio">
        <title>Comparative Genomics Reveals the Core Gene Toolbox for the Fungus-Insect Symbiosis.</title>
        <authorList>
            <person name="Wang Y."/>
            <person name="Stata M."/>
            <person name="Wang W."/>
            <person name="Stajich J.E."/>
            <person name="White M.M."/>
            <person name="Moncalvo J.M."/>
        </authorList>
    </citation>
    <scope>NUCLEOTIDE SEQUENCE [LARGE SCALE GENOMIC DNA]</scope>
    <source>
        <strain evidence="1 2">AUS-77-4</strain>
    </source>
</reference>
<dbReference type="InterPro" id="IPR024388">
    <property type="entry name" value="Ribosomal_mL58"/>
</dbReference>
<sequence length="169" mass="19776">MNSVLRSFSSNIFAPASLPRCLTNTPLRRMFSFSSLPRNNSGEFGTRIFFTHKFEDNSVLESRIDLSPPKTISVADLPPPIHPTSSPSKMLSESEKIEILQLRNQDPVHWTRNRLAKKFGCSPLYIGIIAKCPEWRIRQIQLENEQKWLRMGYKKRMIKINRIKRRFSW</sequence>
<dbReference type="AlphaFoldDB" id="A0A2T9YEP1"/>
<evidence type="ECO:0000313" key="2">
    <source>
        <dbReference type="Proteomes" id="UP000245699"/>
    </source>
</evidence>
<dbReference type="GO" id="GO:0005762">
    <property type="term" value="C:mitochondrial large ribosomal subunit"/>
    <property type="evidence" value="ECO:0007669"/>
    <property type="project" value="TreeGrafter"/>
</dbReference>
<gene>
    <name evidence="1" type="ORF">BB559_004427</name>
</gene>
<name>A0A2T9YEP1_9FUNG</name>